<dbReference type="EMBL" id="CAQQ02144868">
    <property type="status" value="NOT_ANNOTATED_CDS"/>
    <property type="molecule type" value="Genomic_DNA"/>
</dbReference>
<dbReference type="Proteomes" id="UP000015102">
    <property type="component" value="Unassembled WGS sequence"/>
</dbReference>
<keyword evidence="2" id="KW-1185">Reference proteome</keyword>
<dbReference type="HOGENOM" id="CLU_2742954_0_0_1"/>
<reference evidence="2" key="1">
    <citation type="submission" date="2013-02" db="EMBL/GenBank/DDBJ databases">
        <authorList>
            <person name="Hughes D."/>
        </authorList>
    </citation>
    <scope>NUCLEOTIDE SEQUENCE</scope>
    <source>
        <strain>Durham</strain>
        <strain evidence="2">NC isolate 2 -- Noor lab</strain>
    </source>
</reference>
<dbReference type="InterPro" id="IPR023366">
    <property type="entry name" value="ATP_synth_asu-like_sf"/>
</dbReference>
<reference evidence="1" key="2">
    <citation type="submission" date="2015-06" db="UniProtKB">
        <authorList>
            <consortium name="EnsemblMetazoa"/>
        </authorList>
    </citation>
    <scope>IDENTIFICATION</scope>
</reference>
<proteinExistence type="predicted"/>
<protein>
    <submittedName>
        <fullName evidence="1">Uncharacterized protein</fullName>
    </submittedName>
</protein>
<dbReference type="EnsemblMetazoa" id="MESCA009527-RA">
    <property type="protein sequence ID" value="MESCA009527-PA"/>
    <property type="gene ID" value="MESCA009527"/>
</dbReference>
<organism evidence="1 2">
    <name type="scientific">Megaselia scalaris</name>
    <name type="common">Humpbacked fly</name>
    <name type="synonym">Phora scalaris</name>
    <dbReference type="NCBI Taxonomy" id="36166"/>
    <lineage>
        <taxon>Eukaryota</taxon>
        <taxon>Metazoa</taxon>
        <taxon>Ecdysozoa</taxon>
        <taxon>Arthropoda</taxon>
        <taxon>Hexapoda</taxon>
        <taxon>Insecta</taxon>
        <taxon>Pterygota</taxon>
        <taxon>Neoptera</taxon>
        <taxon>Endopterygota</taxon>
        <taxon>Diptera</taxon>
        <taxon>Brachycera</taxon>
        <taxon>Muscomorpha</taxon>
        <taxon>Platypezoidea</taxon>
        <taxon>Phoridae</taxon>
        <taxon>Megaseliini</taxon>
        <taxon>Megaselia</taxon>
    </lineage>
</organism>
<name>T1H059_MEGSC</name>
<accession>T1H059</accession>
<dbReference type="Gene3D" id="2.40.30.20">
    <property type="match status" value="1"/>
</dbReference>
<dbReference type="AlphaFoldDB" id="T1H059"/>
<evidence type="ECO:0000313" key="1">
    <source>
        <dbReference type="EnsemblMetazoa" id="MESCA009527-PA"/>
    </source>
</evidence>
<sequence>MEFFLSLKALNVEPYNVGFIIFGNDKVIKEGDIALDNAIDAIINDGQDENKNQTNAMKSCWCNEIGIGQIP</sequence>
<evidence type="ECO:0000313" key="2">
    <source>
        <dbReference type="Proteomes" id="UP000015102"/>
    </source>
</evidence>